<dbReference type="Proteomes" id="UP000825701">
    <property type="component" value="Chromosome"/>
</dbReference>
<name>A0A9E6RDT7_9HYPH</name>
<gene>
    <name evidence="2" type="ORF">K6K41_08305</name>
</gene>
<dbReference type="EMBL" id="CP081869">
    <property type="protein sequence ID" value="QZO02575.1"/>
    <property type="molecule type" value="Genomic_DNA"/>
</dbReference>
<protein>
    <submittedName>
        <fullName evidence="2">Hint domain-containing protein</fullName>
    </submittedName>
</protein>
<accession>A0A9E6RDT7</accession>
<feature type="domain" description="Hedgehog/Intein (Hint)" evidence="1">
    <location>
        <begin position="2"/>
        <end position="111"/>
    </location>
</feature>
<dbReference type="AlphaFoldDB" id="A0A9E6RDT7"/>
<sequence>MTTADGSAVPVKWIGRQAIGGAAGMPEGREPVRISAGALGDGLPLRDLVVTSDHAMLLDGVLVQAGALVNGSTIARLSQSVIRDGLTVFHIETKGHEIILAEGAATETFVDNVTRRAFDNFAEFEALYGATADAIAERDEPRAMSPRQVPAAIRDRIAIAAGEGLAQAA</sequence>
<proteinExistence type="predicted"/>
<keyword evidence="3" id="KW-1185">Reference proteome</keyword>
<evidence type="ECO:0000313" key="2">
    <source>
        <dbReference type="EMBL" id="QZO02575.1"/>
    </source>
</evidence>
<reference evidence="2" key="1">
    <citation type="submission" date="2021-08" db="EMBL/GenBank/DDBJ databases">
        <authorList>
            <person name="Zhang H."/>
            <person name="Xu M."/>
            <person name="Yu Z."/>
            <person name="Yang L."/>
            <person name="Cai Y."/>
        </authorList>
    </citation>
    <scope>NUCLEOTIDE SEQUENCE</scope>
    <source>
        <strain evidence="2">CHL1</strain>
    </source>
</reference>
<organism evidence="2 3">
    <name type="scientific">Chenggangzhangella methanolivorans</name>
    <dbReference type="NCBI Taxonomy" id="1437009"/>
    <lineage>
        <taxon>Bacteria</taxon>
        <taxon>Pseudomonadati</taxon>
        <taxon>Pseudomonadota</taxon>
        <taxon>Alphaproteobacteria</taxon>
        <taxon>Hyphomicrobiales</taxon>
        <taxon>Methylopilaceae</taxon>
        <taxon>Chenggangzhangella</taxon>
    </lineage>
</organism>
<dbReference type="Pfam" id="PF13403">
    <property type="entry name" value="Hint_2"/>
    <property type="match status" value="1"/>
</dbReference>
<dbReference type="KEGG" id="cmet:K6K41_08305"/>
<evidence type="ECO:0000259" key="1">
    <source>
        <dbReference type="Pfam" id="PF13403"/>
    </source>
</evidence>
<evidence type="ECO:0000313" key="3">
    <source>
        <dbReference type="Proteomes" id="UP000825701"/>
    </source>
</evidence>
<dbReference type="InterPro" id="IPR028992">
    <property type="entry name" value="Hedgehog/Intein_dom"/>
</dbReference>